<protein>
    <submittedName>
        <fullName evidence="3">Uncharacterized protein</fullName>
    </submittedName>
</protein>
<name>A0A9P0A646_BEMTA</name>
<organism evidence="3 4">
    <name type="scientific">Bemisia tabaci</name>
    <name type="common">Sweetpotato whitefly</name>
    <name type="synonym">Aleurodes tabaci</name>
    <dbReference type="NCBI Taxonomy" id="7038"/>
    <lineage>
        <taxon>Eukaryota</taxon>
        <taxon>Metazoa</taxon>
        <taxon>Ecdysozoa</taxon>
        <taxon>Arthropoda</taxon>
        <taxon>Hexapoda</taxon>
        <taxon>Insecta</taxon>
        <taxon>Pterygota</taxon>
        <taxon>Neoptera</taxon>
        <taxon>Paraneoptera</taxon>
        <taxon>Hemiptera</taxon>
        <taxon>Sternorrhyncha</taxon>
        <taxon>Aleyrodoidea</taxon>
        <taxon>Aleyrodidae</taxon>
        <taxon>Aleyrodinae</taxon>
        <taxon>Bemisia</taxon>
    </lineage>
</organism>
<reference evidence="3" key="1">
    <citation type="submission" date="2021-12" db="EMBL/GenBank/DDBJ databases">
        <authorList>
            <person name="King R."/>
        </authorList>
    </citation>
    <scope>NUCLEOTIDE SEQUENCE</scope>
</reference>
<keyword evidence="1" id="KW-0175">Coiled coil</keyword>
<evidence type="ECO:0000313" key="3">
    <source>
        <dbReference type="EMBL" id="CAH0385393.1"/>
    </source>
</evidence>
<evidence type="ECO:0000313" key="4">
    <source>
        <dbReference type="Proteomes" id="UP001152759"/>
    </source>
</evidence>
<accession>A0A9P0A646</accession>
<dbReference type="AlphaFoldDB" id="A0A9P0A646"/>
<evidence type="ECO:0000256" key="2">
    <source>
        <dbReference type="SAM" id="SignalP"/>
    </source>
</evidence>
<gene>
    <name evidence="3" type="ORF">BEMITA_LOCUS4622</name>
</gene>
<dbReference type="Proteomes" id="UP001152759">
    <property type="component" value="Chromosome 2"/>
</dbReference>
<sequence length="282" mass="32774">MTCMSVLQLFILFPLLVQICSLQNETQEKEQKVPLQGMVDKSTADKHFKAIGEYLKQKNMSTNVLERVKKYTTSLENKLLILKNTTKQMSMRVEQLRSSLQAEQETVKNQTRQIDEYAKAIKDYLGDLHDFRGDHKLLTEKLNNQTVVLRYKNSEDIHAGIKLIELMFNDLFKVKERAKQWTRFFQTMQAIVHQKNTTTDDISEKLKPLLKLPPRKILKDLKTNFKSAEKFGQTVEQCFGRLSDDIKAYHHGKPLTDNNITEIMDKAIQIIIGAFFFSNSKL</sequence>
<dbReference type="KEGG" id="btab:109038412"/>
<dbReference type="EMBL" id="OU963863">
    <property type="protein sequence ID" value="CAH0385393.1"/>
    <property type="molecule type" value="Genomic_DNA"/>
</dbReference>
<feature type="coiled-coil region" evidence="1">
    <location>
        <begin position="93"/>
        <end position="120"/>
    </location>
</feature>
<keyword evidence="2" id="KW-0732">Signal</keyword>
<feature type="signal peptide" evidence="2">
    <location>
        <begin position="1"/>
        <end position="22"/>
    </location>
</feature>
<evidence type="ECO:0000256" key="1">
    <source>
        <dbReference type="SAM" id="Coils"/>
    </source>
</evidence>
<proteinExistence type="predicted"/>
<feature type="chain" id="PRO_5040361634" evidence="2">
    <location>
        <begin position="23"/>
        <end position="282"/>
    </location>
</feature>
<keyword evidence="4" id="KW-1185">Reference proteome</keyword>